<comment type="caution">
    <text evidence="1">The sequence shown here is derived from an EMBL/GenBank/DDBJ whole genome shotgun (WGS) entry which is preliminary data.</text>
</comment>
<gene>
    <name evidence="1" type="ORF">A2538_04970</name>
</gene>
<dbReference type="Proteomes" id="UP000178254">
    <property type="component" value="Unassembled WGS sequence"/>
</dbReference>
<dbReference type="AlphaFoldDB" id="A0A1F6PFW2"/>
<organism evidence="1 2">
    <name type="scientific">Candidatus Magasanikbacteria bacterium RIFOXYD2_FULL_41_14</name>
    <dbReference type="NCBI Taxonomy" id="1798709"/>
    <lineage>
        <taxon>Bacteria</taxon>
        <taxon>Candidatus Magasanikiibacteriota</taxon>
    </lineage>
</organism>
<sequence length="209" mass="23494">MSERESPEQFKEKVKAELLAKGVGKIEVITGKIVLHFIAPIIQCNGGERIKLSEGERGFEPRFEWLLRGFIQRKGDIRLRCVDAGEGFRRLQTIFESGVDIPNFDIENVNVVDMAITLDHALEFGLRKDLGGRFYGNGPMLNDRAVLIYNGNNDSVGLVDQQLVGPHKHMFFRDPKEALLGVLLLYGQESRDENGKAKLVDVSKILAEK</sequence>
<evidence type="ECO:0000313" key="2">
    <source>
        <dbReference type="Proteomes" id="UP000178254"/>
    </source>
</evidence>
<reference evidence="1 2" key="1">
    <citation type="journal article" date="2016" name="Nat. Commun.">
        <title>Thousands of microbial genomes shed light on interconnected biogeochemical processes in an aquifer system.</title>
        <authorList>
            <person name="Anantharaman K."/>
            <person name="Brown C.T."/>
            <person name="Hug L.A."/>
            <person name="Sharon I."/>
            <person name="Castelle C.J."/>
            <person name="Probst A.J."/>
            <person name="Thomas B.C."/>
            <person name="Singh A."/>
            <person name="Wilkins M.J."/>
            <person name="Karaoz U."/>
            <person name="Brodie E.L."/>
            <person name="Williams K.H."/>
            <person name="Hubbard S.S."/>
            <person name="Banfield J.F."/>
        </authorList>
    </citation>
    <scope>NUCLEOTIDE SEQUENCE [LARGE SCALE GENOMIC DNA]</scope>
</reference>
<evidence type="ECO:0000313" key="1">
    <source>
        <dbReference type="EMBL" id="OGH95008.1"/>
    </source>
</evidence>
<dbReference type="EMBL" id="MFRE01000005">
    <property type="protein sequence ID" value="OGH95008.1"/>
    <property type="molecule type" value="Genomic_DNA"/>
</dbReference>
<proteinExistence type="predicted"/>
<protein>
    <submittedName>
        <fullName evidence="1">Uncharacterized protein</fullName>
    </submittedName>
</protein>
<accession>A0A1F6PFW2</accession>
<dbReference type="STRING" id="1798709.A2538_04970"/>
<name>A0A1F6PFW2_9BACT</name>